<evidence type="ECO:0000313" key="2">
    <source>
        <dbReference type="Proteomes" id="UP000265515"/>
    </source>
</evidence>
<name>A0A388LBT5_CHABU</name>
<sequence>MDELLQCPDHGPTPTQILNNFARVMPDPLRTTLYPCTKEDDMTYERLSKIAVDQVGFLMEANCWKDLQKGGRRKNKTIAGGIEGNDSLLVRFEGGGVEALSNKNIDYGLEEPNINQVAQQGDREQEEADEEVEEEDVAPKGVVAKVAITREVGVMVPRKVDAAPPQVEDVGGTTHGQHVQGSLMANLGRDGHREIIVAKEA</sequence>
<dbReference type="EMBL" id="BFEA01000327">
    <property type="protein sequence ID" value="GBG79780.1"/>
    <property type="molecule type" value="Genomic_DNA"/>
</dbReference>
<keyword evidence="2" id="KW-1185">Reference proteome</keyword>
<organism evidence="1 2">
    <name type="scientific">Chara braunii</name>
    <name type="common">Braun's stonewort</name>
    <dbReference type="NCBI Taxonomy" id="69332"/>
    <lineage>
        <taxon>Eukaryota</taxon>
        <taxon>Viridiplantae</taxon>
        <taxon>Streptophyta</taxon>
        <taxon>Charophyceae</taxon>
        <taxon>Charales</taxon>
        <taxon>Characeae</taxon>
        <taxon>Chara</taxon>
    </lineage>
</organism>
<dbReference type="Gramene" id="GBG79780">
    <property type="protein sequence ID" value="GBG79780"/>
    <property type="gene ID" value="CBR_g30042"/>
</dbReference>
<dbReference type="AlphaFoldDB" id="A0A388LBT5"/>
<evidence type="ECO:0000313" key="1">
    <source>
        <dbReference type="EMBL" id="GBG79780.1"/>
    </source>
</evidence>
<accession>A0A388LBT5</accession>
<protein>
    <submittedName>
        <fullName evidence="1">Uncharacterized protein</fullName>
    </submittedName>
</protein>
<proteinExistence type="predicted"/>
<dbReference type="Proteomes" id="UP000265515">
    <property type="component" value="Unassembled WGS sequence"/>
</dbReference>
<dbReference type="STRING" id="69332.A0A388LBT5"/>
<gene>
    <name evidence="1" type="ORF">CBR_g30042</name>
</gene>
<reference evidence="1 2" key="1">
    <citation type="journal article" date="2018" name="Cell">
        <title>The Chara Genome: Secondary Complexity and Implications for Plant Terrestrialization.</title>
        <authorList>
            <person name="Nishiyama T."/>
            <person name="Sakayama H."/>
            <person name="Vries J.D."/>
            <person name="Buschmann H."/>
            <person name="Saint-Marcoux D."/>
            <person name="Ullrich K.K."/>
            <person name="Haas F.B."/>
            <person name="Vanderstraeten L."/>
            <person name="Becker D."/>
            <person name="Lang D."/>
            <person name="Vosolsobe S."/>
            <person name="Rombauts S."/>
            <person name="Wilhelmsson P.K.I."/>
            <person name="Janitza P."/>
            <person name="Kern R."/>
            <person name="Heyl A."/>
            <person name="Rumpler F."/>
            <person name="Villalobos L.I.A.C."/>
            <person name="Clay J.M."/>
            <person name="Skokan R."/>
            <person name="Toyoda A."/>
            <person name="Suzuki Y."/>
            <person name="Kagoshima H."/>
            <person name="Schijlen E."/>
            <person name="Tajeshwar N."/>
            <person name="Catarino B."/>
            <person name="Hetherington A.J."/>
            <person name="Saltykova A."/>
            <person name="Bonnot C."/>
            <person name="Breuninger H."/>
            <person name="Symeonidi A."/>
            <person name="Radhakrishnan G.V."/>
            <person name="Van Nieuwerburgh F."/>
            <person name="Deforce D."/>
            <person name="Chang C."/>
            <person name="Karol K.G."/>
            <person name="Hedrich R."/>
            <person name="Ulvskov P."/>
            <person name="Glockner G."/>
            <person name="Delwiche C.F."/>
            <person name="Petrasek J."/>
            <person name="Van de Peer Y."/>
            <person name="Friml J."/>
            <person name="Beilby M."/>
            <person name="Dolan L."/>
            <person name="Kohara Y."/>
            <person name="Sugano S."/>
            <person name="Fujiyama A."/>
            <person name="Delaux P.-M."/>
            <person name="Quint M."/>
            <person name="TheiBen G."/>
            <person name="Hagemann M."/>
            <person name="Harholt J."/>
            <person name="Dunand C."/>
            <person name="Zachgo S."/>
            <person name="Langdale J."/>
            <person name="Maumus F."/>
            <person name="Straeten D.V.D."/>
            <person name="Gould S.B."/>
            <person name="Rensing S.A."/>
        </authorList>
    </citation>
    <scope>NUCLEOTIDE SEQUENCE [LARGE SCALE GENOMIC DNA]</scope>
    <source>
        <strain evidence="1 2">S276</strain>
    </source>
</reference>
<comment type="caution">
    <text evidence="1">The sequence shown here is derived from an EMBL/GenBank/DDBJ whole genome shotgun (WGS) entry which is preliminary data.</text>
</comment>